<evidence type="ECO:0000313" key="3">
    <source>
        <dbReference type="Proteomes" id="UP000033533"/>
    </source>
</evidence>
<dbReference type="HOGENOM" id="CLU_414930_0_0_9"/>
<feature type="transmembrane region" description="Helical" evidence="1">
    <location>
        <begin position="568"/>
        <end position="594"/>
    </location>
</feature>
<dbReference type="RefSeq" id="WP_045928683.1">
    <property type="nucleotide sequence ID" value="NZ_JBHSZS010000022.1"/>
</dbReference>
<evidence type="ECO:0008006" key="4">
    <source>
        <dbReference type="Google" id="ProtNLM"/>
    </source>
</evidence>
<dbReference type="PATRIC" id="fig|1218493.3.peg.1800"/>
<proteinExistence type="predicted"/>
<dbReference type="EMBL" id="JXBY01000027">
    <property type="protein sequence ID" value="KJY54370.1"/>
    <property type="molecule type" value="Genomic_DNA"/>
</dbReference>
<feature type="transmembrane region" description="Helical" evidence="1">
    <location>
        <begin position="304"/>
        <end position="330"/>
    </location>
</feature>
<protein>
    <recommendedName>
        <fullName evidence="4">Bacteriocin-associated integral membrane protein</fullName>
    </recommendedName>
</protein>
<reference evidence="2 3" key="1">
    <citation type="submission" date="2014-12" db="EMBL/GenBank/DDBJ databases">
        <title>Comparative genomics of the lactic acid bacteria isolated from the honey bee gut.</title>
        <authorList>
            <person name="Ellegaard K.M."/>
            <person name="Tamarit D."/>
            <person name="Javelind E."/>
            <person name="Olofsson T."/>
            <person name="Andersson S.G."/>
            <person name="Vasquez A."/>
        </authorList>
    </citation>
    <scope>NUCLEOTIDE SEQUENCE [LARGE SCALE GENOMIC DNA]</scope>
    <source>
        <strain evidence="2 3">Biut2</strain>
    </source>
</reference>
<dbReference type="Proteomes" id="UP000033533">
    <property type="component" value="Unassembled WGS sequence"/>
</dbReference>
<accession>A0A0F4L6T9</accession>
<sequence length="676" mass="77171">MLRKIKVLLYLLVTIATIALFTNIFHSYDDSSLPDNPTIVEIYGSKKLNNSQIRKWQKTDSKEWNKKYNKKRFFIILQKFAHSKNISLVKLRINNFNGHKSKIVYSFGNDNKDYSLYKDKSVKKLSNKKLQLEDLYGVYCTNAKNETLGDLLSLLHSHRLKARTEDNSLSFNYILHLLLTELSSTNVVIFLGVISILFIVMVLEKLYRFKAYGIMKINGLNNWQLFMNDLKREAPLLVAALGLIVIFIVAWGSYSFTAKGWTTFLPYMLLVLLLLFLSFFLNALSYLVLVLLKPYAAIKGEEHSGAFLLIGYLLKIVLLALIMLNAIALYKNYQIYTRDTNIIKNLSAKENGYSLDLSWHISDKAEDMKVARKVHKLVVESPQAIVSKNSQVFRPAIRDVQPENGNVITANKNFLAKSGLTSKHIKVSENNVLLLIPKNRLDQLGEAKKELKTFLKFQNKLPNRYRKQKKMPTIQVIPIASDQKVLNYTVRDEILSSISFNPLIIVVNDKLLSDDFYLSTNSQGMIRFPDLKALQRLVQRLGLTPYTVGITSQQALLSDYVAKANKELLLLSITTIISLLQLIFIILFVSSTFLQSQRHKMAVYQVFGKSNAKLICAFLIVNLGFDFLMINLVLAKRGYLNLIPLTLGYLLIEAVIILLTYIHAQHNLLITLNHGN</sequence>
<feature type="transmembrane region" description="Helical" evidence="1">
    <location>
        <begin position="234"/>
        <end position="254"/>
    </location>
</feature>
<organism evidence="2 3">
    <name type="scientific">Lactobacillus kullabergensis</name>
    <dbReference type="NCBI Taxonomy" id="1218493"/>
    <lineage>
        <taxon>Bacteria</taxon>
        <taxon>Bacillati</taxon>
        <taxon>Bacillota</taxon>
        <taxon>Bacilli</taxon>
        <taxon>Lactobacillales</taxon>
        <taxon>Lactobacillaceae</taxon>
        <taxon>Lactobacillus</taxon>
    </lineage>
</organism>
<gene>
    <name evidence="2" type="ORF">JF76_17180</name>
</gene>
<dbReference type="OrthoDB" id="2276742at2"/>
<keyword evidence="1" id="KW-0812">Transmembrane</keyword>
<feature type="transmembrane region" description="Helical" evidence="1">
    <location>
        <begin position="7"/>
        <end position="28"/>
    </location>
</feature>
<dbReference type="AlphaFoldDB" id="A0A0F4L6T9"/>
<feature type="transmembrane region" description="Helical" evidence="1">
    <location>
        <begin position="640"/>
        <end position="662"/>
    </location>
</feature>
<name>A0A0F4L6T9_9LACO</name>
<keyword evidence="1" id="KW-0472">Membrane</keyword>
<feature type="transmembrane region" description="Helical" evidence="1">
    <location>
        <begin position="266"/>
        <end position="292"/>
    </location>
</feature>
<evidence type="ECO:0000313" key="2">
    <source>
        <dbReference type="EMBL" id="KJY54370.1"/>
    </source>
</evidence>
<evidence type="ECO:0000256" key="1">
    <source>
        <dbReference type="SAM" id="Phobius"/>
    </source>
</evidence>
<feature type="transmembrane region" description="Helical" evidence="1">
    <location>
        <begin position="187"/>
        <end position="207"/>
    </location>
</feature>
<comment type="caution">
    <text evidence="2">The sequence shown here is derived from an EMBL/GenBank/DDBJ whole genome shotgun (WGS) entry which is preliminary data.</text>
</comment>
<keyword evidence="1" id="KW-1133">Transmembrane helix</keyword>
<feature type="transmembrane region" description="Helical" evidence="1">
    <location>
        <begin position="614"/>
        <end position="634"/>
    </location>
</feature>